<dbReference type="PANTHER" id="PTHR40044">
    <property type="entry name" value="INTEGRAL MEMBRANE PROTEIN-RELATED"/>
    <property type="match status" value="1"/>
</dbReference>
<organism evidence="2 3">
    <name type="scientific">Candidatus Blautia stercorigallinarum</name>
    <dbReference type="NCBI Taxonomy" id="2838501"/>
    <lineage>
        <taxon>Bacteria</taxon>
        <taxon>Bacillati</taxon>
        <taxon>Bacillota</taxon>
        <taxon>Clostridia</taxon>
        <taxon>Lachnospirales</taxon>
        <taxon>Lachnospiraceae</taxon>
        <taxon>Blautia</taxon>
    </lineage>
</organism>
<keyword evidence="1" id="KW-0812">Transmembrane</keyword>
<dbReference type="AlphaFoldDB" id="A0A9D1PC51"/>
<proteinExistence type="predicted"/>
<feature type="transmembrane region" description="Helical" evidence="1">
    <location>
        <begin position="42"/>
        <end position="63"/>
    </location>
</feature>
<dbReference type="Proteomes" id="UP000886814">
    <property type="component" value="Unassembled WGS sequence"/>
</dbReference>
<dbReference type="InterPro" id="IPR010387">
    <property type="entry name" value="QueT"/>
</dbReference>
<keyword evidence="1" id="KW-1133">Transmembrane helix</keyword>
<feature type="transmembrane region" description="Helical" evidence="1">
    <location>
        <begin position="12"/>
        <end position="30"/>
    </location>
</feature>
<dbReference type="Pfam" id="PF06177">
    <property type="entry name" value="QueT"/>
    <property type="match status" value="1"/>
</dbReference>
<dbReference type="EMBL" id="DXIQ01000035">
    <property type="protein sequence ID" value="HIV38540.1"/>
    <property type="molecule type" value="Genomic_DNA"/>
</dbReference>
<accession>A0A9D1PC51</accession>
<evidence type="ECO:0000313" key="2">
    <source>
        <dbReference type="EMBL" id="HIV38540.1"/>
    </source>
</evidence>
<feature type="transmembrane region" description="Helical" evidence="1">
    <location>
        <begin position="132"/>
        <end position="152"/>
    </location>
</feature>
<sequence>MDNLAKMSRVQKMTFSAMVMAMYIVILYFTQSFSFGAYQIRIATALYALAYLFPFLVLPLGLANFISNMLFGGFGIVDMLGGCIVGMTAAACIVLIRRKNWNKFLIAVPIILVPGLGVATYLSYFLSMPYPLMAVNLCVGQLVPSIVGVILVKALEKAIYPGRTAGIPGKQSTEH</sequence>
<keyword evidence="1" id="KW-0472">Membrane</keyword>
<feature type="transmembrane region" description="Helical" evidence="1">
    <location>
        <begin position="104"/>
        <end position="126"/>
    </location>
</feature>
<evidence type="ECO:0000256" key="1">
    <source>
        <dbReference type="SAM" id="Phobius"/>
    </source>
</evidence>
<feature type="transmembrane region" description="Helical" evidence="1">
    <location>
        <begin position="69"/>
        <end position="97"/>
    </location>
</feature>
<reference evidence="2" key="2">
    <citation type="submission" date="2021-04" db="EMBL/GenBank/DDBJ databases">
        <authorList>
            <person name="Gilroy R."/>
        </authorList>
    </citation>
    <scope>NUCLEOTIDE SEQUENCE</scope>
    <source>
        <strain evidence="2">CHK195-9823</strain>
    </source>
</reference>
<name>A0A9D1PC51_9FIRM</name>
<dbReference type="PANTHER" id="PTHR40044:SF1">
    <property type="entry name" value="INTEGRAL MEMBRANE PROTEIN"/>
    <property type="match status" value="1"/>
</dbReference>
<comment type="caution">
    <text evidence="2">The sequence shown here is derived from an EMBL/GenBank/DDBJ whole genome shotgun (WGS) entry which is preliminary data.</text>
</comment>
<gene>
    <name evidence="2" type="ORF">H9747_05995</name>
</gene>
<protein>
    <submittedName>
        <fullName evidence="2">QueT transporter family protein</fullName>
    </submittedName>
</protein>
<evidence type="ECO:0000313" key="3">
    <source>
        <dbReference type="Proteomes" id="UP000886814"/>
    </source>
</evidence>
<reference evidence="2" key="1">
    <citation type="journal article" date="2021" name="PeerJ">
        <title>Extensive microbial diversity within the chicken gut microbiome revealed by metagenomics and culture.</title>
        <authorList>
            <person name="Gilroy R."/>
            <person name="Ravi A."/>
            <person name="Getino M."/>
            <person name="Pursley I."/>
            <person name="Horton D.L."/>
            <person name="Alikhan N.F."/>
            <person name="Baker D."/>
            <person name="Gharbi K."/>
            <person name="Hall N."/>
            <person name="Watson M."/>
            <person name="Adriaenssens E.M."/>
            <person name="Foster-Nyarko E."/>
            <person name="Jarju S."/>
            <person name="Secka A."/>
            <person name="Antonio M."/>
            <person name="Oren A."/>
            <person name="Chaudhuri R.R."/>
            <person name="La Ragione R."/>
            <person name="Hildebrand F."/>
            <person name="Pallen M.J."/>
        </authorList>
    </citation>
    <scope>NUCLEOTIDE SEQUENCE</scope>
    <source>
        <strain evidence="2">CHK195-9823</strain>
    </source>
</reference>